<evidence type="ECO:0000313" key="1">
    <source>
        <dbReference type="EMBL" id="AOJ05402.1"/>
    </source>
</evidence>
<dbReference type="EMBL" id="CP013387">
    <property type="protein sequence ID" value="AOJ05402.1"/>
    <property type="molecule type" value="Genomic_DNA"/>
</dbReference>
<dbReference type="AlphaFoldDB" id="A0A1B4FNZ8"/>
<proteinExistence type="predicted"/>
<keyword evidence="2" id="KW-1185">Reference proteome</keyword>
<gene>
    <name evidence="1" type="ORF">WS70_27325</name>
</gene>
<reference evidence="1 2" key="1">
    <citation type="submission" date="2015-12" db="EMBL/GenBank/DDBJ databases">
        <title>Diversity of Burkholderia near neighbor genomes.</title>
        <authorList>
            <person name="Sahl J."/>
            <person name="Wagner D."/>
            <person name="Keim P."/>
        </authorList>
    </citation>
    <scope>NUCLEOTIDE SEQUENCE [LARGE SCALE GENOMIC DNA]</scope>
    <source>
        <strain evidence="1 2">BDU6</strain>
    </source>
</reference>
<evidence type="ECO:0000313" key="2">
    <source>
        <dbReference type="Proteomes" id="UP000062519"/>
    </source>
</evidence>
<organism evidence="1 2">
    <name type="scientific">Burkholderia mayonis</name>
    <dbReference type="NCBI Taxonomy" id="1385591"/>
    <lineage>
        <taxon>Bacteria</taxon>
        <taxon>Pseudomonadati</taxon>
        <taxon>Pseudomonadota</taxon>
        <taxon>Betaproteobacteria</taxon>
        <taxon>Burkholderiales</taxon>
        <taxon>Burkholderiaceae</taxon>
        <taxon>Burkholderia</taxon>
        <taxon>pseudomallei group</taxon>
    </lineage>
</organism>
<sequence>MLYAILTPKAEAPLGYYDSPVTPTLEDMADHLAKAMGFDDREDWMETYGVEKLGYAPVH</sequence>
<name>A0A1B4FNZ8_9BURK</name>
<dbReference type="RefSeq" id="WP_059470205.1">
    <property type="nucleotide sequence ID" value="NZ_CP013387.1"/>
</dbReference>
<protein>
    <submittedName>
        <fullName evidence="1">Beta-lactoglobulin I</fullName>
    </submittedName>
</protein>
<dbReference type="KEGG" id="buu:WS70_27325"/>
<dbReference type="Proteomes" id="UP000062519">
    <property type="component" value="Chromosome 2"/>
</dbReference>
<accession>A0A1B4FNZ8</accession>